<name>F6R314_ORNAN</name>
<keyword evidence="17" id="KW-0067">ATP-binding</keyword>
<dbReference type="GO" id="GO:0005524">
    <property type="term" value="F:ATP binding"/>
    <property type="evidence" value="ECO:0007669"/>
    <property type="project" value="UniProtKB-KW"/>
</dbReference>
<comment type="pathway">
    <text evidence="4">Cofactor metabolism; pyridoxal 5'-phosphate salvage; pyridoxamine 5'-phosphate from pyridoxamine: step 1/1.</text>
</comment>
<dbReference type="Proteomes" id="UP000002279">
    <property type="component" value="Chromosome 18"/>
</dbReference>
<comment type="cofactor">
    <cofactor evidence="1">
        <name>Mg(2+)</name>
        <dbReference type="ChEBI" id="CHEBI:18420"/>
    </cofactor>
</comment>
<dbReference type="Pfam" id="PF08543">
    <property type="entry name" value="Phos_pyr_kin"/>
    <property type="match status" value="1"/>
</dbReference>
<keyword evidence="13" id="KW-0808">Transferase</keyword>
<evidence type="ECO:0000256" key="21">
    <source>
        <dbReference type="ARBA" id="ARBA00032808"/>
    </source>
</evidence>
<reference evidence="27" key="2">
    <citation type="submission" date="2025-08" db="UniProtKB">
        <authorList>
            <consortium name="Ensembl"/>
        </authorList>
    </citation>
    <scope>IDENTIFICATION</scope>
    <source>
        <strain evidence="27">Glennie</strain>
    </source>
</reference>
<comment type="catalytic activity">
    <reaction evidence="25">
        <text>pyridoxine + ATP = pyridoxine 5'-phosphate + ADP + H(+)</text>
        <dbReference type="Rhea" id="RHEA:25108"/>
        <dbReference type="ChEBI" id="CHEBI:15378"/>
        <dbReference type="ChEBI" id="CHEBI:16709"/>
        <dbReference type="ChEBI" id="CHEBI:30616"/>
        <dbReference type="ChEBI" id="CHEBI:58589"/>
        <dbReference type="ChEBI" id="CHEBI:456216"/>
        <dbReference type="EC" id="2.7.1.35"/>
    </reaction>
    <physiologicalReaction direction="left-to-right" evidence="25">
        <dbReference type="Rhea" id="RHEA:25109"/>
    </physiologicalReaction>
</comment>
<evidence type="ECO:0000256" key="4">
    <source>
        <dbReference type="ARBA" id="ARBA00004750"/>
    </source>
</evidence>
<comment type="subunit">
    <text evidence="8">Homodimer.</text>
</comment>
<dbReference type="GeneTree" id="ENSGT00390000003874"/>
<comment type="cofactor">
    <cofactor evidence="2">
        <name>Zn(2+)</name>
        <dbReference type="ChEBI" id="CHEBI:29105"/>
    </cofactor>
</comment>
<evidence type="ECO:0000256" key="18">
    <source>
        <dbReference type="ARBA" id="ARBA00022842"/>
    </source>
</evidence>
<evidence type="ECO:0000256" key="11">
    <source>
        <dbReference type="ARBA" id="ARBA00022490"/>
    </source>
</evidence>
<feature type="domain" description="Pyridoxamine kinase/Phosphomethylpyrimidine kinase" evidence="26">
    <location>
        <begin position="83"/>
        <end position="272"/>
    </location>
</feature>
<evidence type="ECO:0000256" key="25">
    <source>
        <dbReference type="ARBA" id="ARBA00048524"/>
    </source>
</evidence>
<dbReference type="UniPathway" id="UPA01068">
    <property type="reaction ID" value="UER00298"/>
</dbReference>
<keyword evidence="16" id="KW-0418">Kinase</keyword>
<evidence type="ECO:0000256" key="9">
    <source>
        <dbReference type="ARBA" id="ARBA00012104"/>
    </source>
</evidence>
<evidence type="ECO:0000256" key="8">
    <source>
        <dbReference type="ARBA" id="ARBA00011738"/>
    </source>
</evidence>
<evidence type="ECO:0000256" key="12">
    <source>
        <dbReference type="ARBA" id="ARBA00022553"/>
    </source>
</evidence>
<evidence type="ECO:0000256" key="10">
    <source>
        <dbReference type="ARBA" id="ARBA00018134"/>
    </source>
</evidence>
<dbReference type="Gene3D" id="3.40.1190.20">
    <property type="match status" value="1"/>
</dbReference>
<dbReference type="Bgee" id="ENSOANG00000006471">
    <property type="expression patterns" value="Expressed in adult mammalian kidney and 8 other cell types or tissues"/>
</dbReference>
<dbReference type="Ensembl" id="ENSOANT00000010337.4">
    <property type="protein sequence ID" value="ENSOANP00000010335.4"/>
    <property type="gene ID" value="ENSOANG00000006471.4"/>
</dbReference>
<accession>F6R314</accession>
<evidence type="ECO:0000256" key="7">
    <source>
        <dbReference type="ARBA" id="ARBA00008805"/>
    </source>
</evidence>
<evidence type="ECO:0000256" key="23">
    <source>
        <dbReference type="ARBA" id="ARBA00047310"/>
    </source>
</evidence>
<dbReference type="GO" id="GO:0008478">
    <property type="term" value="F:pyridoxal kinase activity"/>
    <property type="evidence" value="ECO:0000318"/>
    <property type="project" value="GO_Central"/>
</dbReference>
<dbReference type="STRING" id="9258.ENSOANP00000010335"/>
<sequence length="313" mass="35054">MGEDECRVLSIQSHVVRGYVGNRAAAFPLQVLGFEIDTVNSVQFSNHTGYAHWKGQVLNADELHELYEGLKLNKVNKYDYVLTGYTRDKSFLEMVVDIIKELKQQNSKLVYVCDPVMGDKWNGEGSMYVPEDLLPVYKEKVVPMSDIITPNQFEAELLTGRKIHTQEEALEVMDLLHSLGPETVVITSSDLPSSLGSDYLIALGSQRKTKSDGTKVTERIRMEMRKVDAVFVGTGDLFAAMLLAWTHKHPNNLKVACEKTVSAMHHVLQRTMESARAHAGKGKKPSPAELELRMVQSKKDIENPEIIVKATVL</sequence>
<keyword evidence="18" id="KW-0460">Magnesium</keyword>
<organism evidence="27 28">
    <name type="scientific">Ornithorhynchus anatinus</name>
    <name type="common">Duckbill platypus</name>
    <dbReference type="NCBI Taxonomy" id="9258"/>
    <lineage>
        <taxon>Eukaryota</taxon>
        <taxon>Metazoa</taxon>
        <taxon>Chordata</taxon>
        <taxon>Craniata</taxon>
        <taxon>Vertebrata</taxon>
        <taxon>Euteleostomi</taxon>
        <taxon>Mammalia</taxon>
        <taxon>Monotremata</taxon>
        <taxon>Ornithorhynchidae</taxon>
        <taxon>Ornithorhynchus</taxon>
    </lineage>
</organism>
<reference evidence="27 28" key="1">
    <citation type="journal article" date="2008" name="Nature">
        <title>Genome analysis of the platypus reveals unique signatures of evolution.</title>
        <authorList>
            <person name="Warren W.C."/>
            <person name="Hillier L.W."/>
            <person name="Marshall Graves J.A."/>
            <person name="Birney E."/>
            <person name="Ponting C.P."/>
            <person name="Grutzner F."/>
            <person name="Belov K."/>
            <person name="Miller W."/>
            <person name="Clarke L."/>
            <person name="Chinwalla A.T."/>
            <person name="Yang S.P."/>
            <person name="Heger A."/>
            <person name="Locke D.P."/>
            <person name="Miethke P."/>
            <person name="Waters P.D."/>
            <person name="Veyrunes F."/>
            <person name="Fulton L."/>
            <person name="Fulton B."/>
            <person name="Graves T."/>
            <person name="Wallis J."/>
            <person name="Puente X.S."/>
            <person name="Lopez-Otin C."/>
            <person name="Ordonez G.R."/>
            <person name="Eichler E.E."/>
            <person name="Chen L."/>
            <person name="Cheng Z."/>
            <person name="Deakin J.E."/>
            <person name="Alsop A."/>
            <person name="Thompson K."/>
            <person name="Kirby P."/>
            <person name="Papenfuss A.T."/>
            <person name="Wakefield M.J."/>
            <person name="Olender T."/>
            <person name="Lancet D."/>
            <person name="Huttley G.A."/>
            <person name="Smit A.F."/>
            <person name="Pask A."/>
            <person name="Temple-Smith P."/>
            <person name="Batzer M.A."/>
            <person name="Walker J.A."/>
            <person name="Konkel M.K."/>
            <person name="Harris R.S."/>
            <person name="Whittington C.M."/>
            <person name="Wong E.S."/>
            <person name="Gemmell N.J."/>
            <person name="Buschiazzo E."/>
            <person name="Vargas Jentzsch I.M."/>
            <person name="Merkel A."/>
            <person name="Schmitz J."/>
            <person name="Zemann A."/>
            <person name="Churakov G."/>
            <person name="Kriegs J.O."/>
            <person name="Brosius J."/>
            <person name="Murchison E.P."/>
            <person name="Sachidanandam R."/>
            <person name="Smith C."/>
            <person name="Hannon G.J."/>
            <person name="Tsend-Ayush E."/>
            <person name="McMillan D."/>
            <person name="Attenborough R."/>
            <person name="Rens W."/>
            <person name="Ferguson-Smith M."/>
            <person name="Lefevre C.M."/>
            <person name="Sharp J.A."/>
            <person name="Nicholas K.R."/>
            <person name="Ray D.A."/>
            <person name="Kube M."/>
            <person name="Reinhardt R."/>
            <person name="Pringle T.H."/>
            <person name="Taylor J."/>
            <person name="Jones R.C."/>
            <person name="Nixon B."/>
            <person name="Dacheux J.L."/>
            <person name="Niwa H."/>
            <person name="Sekita Y."/>
            <person name="Huang X."/>
            <person name="Stark A."/>
            <person name="Kheradpour P."/>
            <person name="Kellis M."/>
            <person name="Flicek P."/>
            <person name="Chen Y."/>
            <person name="Webber C."/>
            <person name="Hardison R."/>
            <person name="Nelson J."/>
            <person name="Hallsworth-Pepin K."/>
            <person name="Delehaunty K."/>
            <person name="Markovic C."/>
            <person name="Minx P."/>
            <person name="Feng Y."/>
            <person name="Kremitzki C."/>
            <person name="Mitreva M."/>
            <person name="Glasscock J."/>
            <person name="Wylie T."/>
            <person name="Wohldmann P."/>
            <person name="Thiru P."/>
            <person name="Nhan M.N."/>
            <person name="Pohl C.S."/>
            <person name="Smith S.M."/>
            <person name="Hou S."/>
            <person name="Nefedov M."/>
            <person name="de Jong P.J."/>
            <person name="Renfree M.B."/>
            <person name="Mardis E.R."/>
            <person name="Wilson R.K."/>
        </authorList>
    </citation>
    <scope>NUCLEOTIDE SEQUENCE [LARGE SCALE GENOMIC DNA]</scope>
    <source>
        <strain evidence="27 28">Glennie</strain>
    </source>
</reference>
<evidence type="ECO:0000256" key="16">
    <source>
        <dbReference type="ARBA" id="ARBA00022777"/>
    </source>
</evidence>
<dbReference type="CTD" id="8566"/>
<dbReference type="KEGG" id="oaa:100081183"/>
<comment type="similarity">
    <text evidence="7">Belongs to the pyridoxine kinase family.</text>
</comment>
<protein>
    <recommendedName>
        <fullName evidence="10">Pyridoxal kinase</fullName>
        <ecNumber evidence="9">2.7.1.35</ecNumber>
    </recommendedName>
    <alternativeName>
        <fullName evidence="21">Pyridoxine kinase</fullName>
    </alternativeName>
</protein>
<comment type="pathway">
    <text evidence="6">Cofactor metabolism; pyridoxal 5'-phosphate salvage; pyridoxal 5'-phosphate from pyridoxal: step 1/1.</text>
</comment>
<dbReference type="GeneID" id="100081183"/>
<evidence type="ECO:0000256" key="20">
    <source>
        <dbReference type="ARBA" id="ARBA00023053"/>
    </source>
</evidence>
<evidence type="ECO:0000256" key="3">
    <source>
        <dbReference type="ARBA" id="ARBA00004514"/>
    </source>
</evidence>
<reference evidence="27" key="3">
    <citation type="submission" date="2025-09" db="UniProtKB">
        <authorList>
            <consortium name="Ensembl"/>
        </authorList>
    </citation>
    <scope>IDENTIFICATION</scope>
    <source>
        <strain evidence="27">Glennie</strain>
    </source>
</reference>
<dbReference type="InterPro" id="IPR004625">
    <property type="entry name" value="PyrdxlKinase"/>
</dbReference>
<dbReference type="RefSeq" id="XP_028902536.1">
    <property type="nucleotide sequence ID" value="XM_029046703.2"/>
</dbReference>
<evidence type="ECO:0000256" key="22">
    <source>
        <dbReference type="ARBA" id="ARBA00045787"/>
    </source>
</evidence>
<evidence type="ECO:0000256" key="6">
    <source>
        <dbReference type="ARBA" id="ARBA00005210"/>
    </source>
</evidence>
<dbReference type="SUPFAM" id="SSF53613">
    <property type="entry name" value="Ribokinase-like"/>
    <property type="match status" value="1"/>
</dbReference>
<evidence type="ECO:0000313" key="28">
    <source>
        <dbReference type="Proteomes" id="UP000002279"/>
    </source>
</evidence>
<comment type="subcellular location">
    <subcellularLocation>
        <location evidence="3">Cytoplasm</location>
        <location evidence="3">Cytosol</location>
    </subcellularLocation>
</comment>
<dbReference type="EC" id="2.7.1.35" evidence="9"/>
<evidence type="ECO:0000256" key="17">
    <source>
        <dbReference type="ARBA" id="ARBA00022840"/>
    </source>
</evidence>
<dbReference type="NCBIfam" id="TIGR00687">
    <property type="entry name" value="pyridox_kin"/>
    <property type="match status" value="1"/>
</dbReference>
<dbReference type="CDD" id="cd01173">
    <property type="entry name" value="pyridoxal_pyridoxamine_kinase"/>
    <property type="match status" value="1"/>
</dbReference>
<keyword evidence="15" id="KW-0547">Nucleotide-binding</keyword>
<keyword evidence="28" id="KW-1185">Reference proteome</keyword>
<gene>
    <name evidence="27" type="primary">PDXK</name>
</gene>
<dbReference type="eggNOG" id="KOG2599">
    <property type="taxonomic scope" value="Eukaryota"/>
</dbReference>
<evidence type="ECO:0000256" key="2">
    <source>
        <dbReference type="ARBA" id="ARBA00001947"/>
    </source>
</evidence>
<comment type="catalytic activity">
    <reaction evidence="24">
        <text>pyridoxal + ATP = pyridoxal 5'-phosphate + ADP + H(+)</text>
        <dbReference type="Rhea" id="RHEA:10224"/>
        <dbReference type="ChEBI" id="CHEBI:15378"/>
        <dbReference type="ChEBI" id="CHEBI:17310"/>
        <dbReference type="ChEBI" id="CHEBI:30616"/>
        <dbReference type="ChEBI" id="CHEBI:456216"/>
        <dbReference type="ChEBI" id="CHEBI:597326"/>
        <dbReference type="EC" id="2.7.1.35"/>
    </reaction>
    <physiologicalReaction direction="left-to-right" evidence="24">
        <dbReference type="Rhea" id="RHEA:10225"/>
    </physiologicalReaction>
</comment>
<dbReference type="OrthoDB" id="2104723at2759"/>
<keyword evidence="12" id="KW-0597">Phosphoprotein</keyword>
<dbReference type="AlphaFoldDB" id="F6R314"/>
<dbReference type="InterPro" id="IPR013749">
    <property type="entry name" value="PM/HMP-P_kinase-1"/>
</dbReference>
<dbReference type="GO" id="GO:0009443">
    <property type="term" value="P:pyridoxal 5'-phosphate salvage"/>
    <property type="evidence" value="ECO:0000318"/>
    <property type="project" value="GO_Central"/>
</dbReference>
<dbReference type="OMA" id="HTQYGQW"/>
<keyword evidence="19" id="KW-0007">Acetylation</keyword>
<evidence type="ECO:0000256" key="24">
    <source>
        <dbReference type="ARBA" id="ARBA00047377"/>
    </source>
</evidence>
<dbReference type="GO" id="GO:0005829">
    <property type="term" value="C:cytosol"/>
    <property type="evidence" value="ECO:0000318"/>
    <property type="project" value="GO_Central"/>
</dbReference>
<comment type="function">
    <text evidence="22">Catalyzes the phosphorylation of the dietary vitamin B6 vitamers pyridoxal (PL), pyridoxine (PN) and pyridoxamine (PM) to form pyridoxal 5'-phosphate (PLP), pyridoxine 5'-phosphate (PNP) and pyridoxamine 5'-phosphate (PMP), respectively. PLP is the active form of vitamin B6, and acts as a cofactor for over 140 different enzymatic reactions.</text>
</comment>
<evidence type="ECO:0000256" key="13">
    <source>
        <dbReference type="ARBA" id="ARBA00022679"/>
    </source>
</evidence>
<evidence type="ECO:0000259" key="26">
    <source>
        <dbReference type="Pfam" id="PF08543"/>
    </source>
</evidence>
<comment type="pathway">
    <text evidence="5">Cofactor metabolism; pyridoxal 5'-phosphate salvage; pyridoxine 5'-phosphate from pyridoxine: step 1/1.</text>
</comment>
<evidence type="ECO:0000256" key="1">
    <source>
        <dbReference type="ARBA" id="ARBA00001946"/>
    </source>
</evidence>
<dbReference type="PANTHER" id="PTHR10534">
    <property type="entry name" value="PYRIDOXAL KINASE"/>
    <property type="match status" value="1"/>
</dbReference>
<dbReference type="PANTHER" id="PTHR10534:SF2">
    <property type="entry name" value="PYRIDOXAL KINASE"/>
    <property type="match status" value="1"/>
</dbReference>
<dbReference type="HOGENOM" id="CLU_046496_1_1_1"/>
<evidence type="ECO:0000256" key="19">
    <source>
        <dbReference type="ARBA" id="ARBA00022990"/>
    </source>
</evidence>
<comment type="catalytic activity">
    <reaction evidence="23">
        <text>pyridoxamine + ATP = pyridoxamine 5'-phosphate + ADP + H(+)</text>
        <dbReference type="Rhea" id="RHEA:25104"/>
        <dbReference type="ChEBI" id="CHEBI:15378"/>
        <dbReference type="ChEBI" id="CHEBI:30616"/>
        <dbReference type="ChEBI" id="CHEBI:57761"/>
        <dbReference type="ChEBI" id="CHEBI:58451"/>
        <dbReference type="ChEBI" id="CHEBI:456216"/>
        <dbReference type="EC" id="2.7.1.35"/>
    </reaction>
    <physiologicalReaction direction="left-to-right" evidence="23">
        <dbReference type="Rhea" id="RHEA:25105"/>
    </physiologicalReaction>
</comment>
<keyword evidence="20" id="KW-0915">Sodium</keyword>
<evidence type="ECO:0000256" key="15">
    <source>
        <dbReference type="ARBA" id="ARBA00022741"/>
    </source>
</evidence>
<dbReference type="FunFam" id="3.40.1190.20:FF:000007">
    <property type="entry name" value="Pyridoxal kinase"/>
    <property type="match status" value="1"/>
</dbReference>
<keyword evidence="14" id="KW-0479">Metal-binding</keyword>
<proteinExistence type="inferred from homology"/>
<keyword evidence="11" id="KW-0963">Cytoplasm</keyword>
<dbReference type="InterPro" id="IPR029056">
    <property type="entry name" value="Ribokinase-like"/>
</dbReference>
<dbReference type="GO" id="GO:0046872">
    <property type="term" value="F:metal ion binding"/>
    <property type="evidence" value="ECO:0007669"/>
    <property type="project" value="UniProtKB-KW"/>
</dbReference>
<evidence type="ECO:0000256" key="5">
    <source>
        <dbReference type="ARBA" id="ARBA00004835"/>
    </source>
</evidence>
<evidence type="ECO:0000313" key="27">
    <source>
        <dbReference type="Ensembl" id="ENSOANP00000010335.4"/>
    </source>
</evidence>
<evidence type="ECO:0000256" key="14">
    <source>
        <dbReference type="ARBA" id="ARBA00022723"/>
    </source>
</evidence>